<feature type="compositionally biased region" description="Low complexity" evidence="13">
    <location>
        <begin position="100"/>
        <end position="113"/>
    </location>
</feature>
<keyword evidence="5 12" id="KW-0863">Zinc-finger</keyword>
<feature type="region of interest" description="Disordered" evidence="13">
    <location>
        <begin position="462"/>
        <end position="487"/>
    </location>
</feature>
<feature type="region of interest" description="Disordered" evidence="13">
    <location>
        <begin position="11"/>
        <end position="115"/>
    </location>
</feature>
<feature type="compositionally biased region" description="Acidic residues" evidence="13">
    <location>
        <begin position="692"/>
        <end position="703"/>
    </location>
</feature>
<feature type="compositionally biased region" description="Low complexity" evidence="13">
    <location>
        <begin position="246"/>
        <end position="261"/>
    </location>
</feature>
<dbReference type="InterPro" id="IPR013087">
    <property type="entry name" value="Znf_C2H2_type"/>
</dbReference>
<keyword evidence="8" id="KW-0805">Transcription regulation</keyword>
<evidence type="ECO:0000313" key="15">
    <source>
        <dbReference type="EMBL" id="GMR57074.1"/>
    </source>
</evidence>
<evidence type="ECO:0000256" key="10">
    <source>
        <dbReference type="ARBA" id="ARBA00023163"/>
    </source>
</evidence>
<dbReference type="GO" id="GO:0006357">
    <property type="term" value="P:regulation of transcription by RNA polymerase II"/>
    <property type="evidence" value="ECO:0007669"/>
    <property type="project" value="TreeGrafter"/>
</dbReference>
<feature type="region of interest" description="Disordered" evidence="13">
    <location>
        <begin position="147"/>
        <end position="176"/>
    </location>
</feature>
<dbReference type="Pfam" id="PF00096">
    <property type="entry name" value="zf-C2H2"/>
    <property type="match status" value="2"/>
</dbReference>
<dbReference type="InterPro" id="IPR051497">
    <property type="entry name" value="Dev/Hematopoietic_TF"/>
</dbReference>
<dbReference type="FunFam" id="3.30.160.60:FF:000046">
    <property type="entry name" value="Putative B-cell lymphoma/leukemia 11A"/>
    <property type="match status" value="1"/>
</dbReference>
<dbReference type="SUPFAM" id="SSF57667">
    <property type="entry name" value="beta-beta-alpha zinc fingers"/>
    <property type="match status" value="1"/>
</dbReference>
<evidence type="ECO:0000256" key="6">
    <source>
        <dbReference type="ARBA" id="ARBA00022833"/>
    </source>
</evidence>
<protein>
    <recommendedName>
        <fullName evidence="14">C2H2-type domain-containing protein</fullName>
    </recommendedName>
</protein>
<dbReference type="GO" id="GO:0005634">
    <property type="term" value="C:nucleus"/>
    <property type="evidence" value="ECO:0007669"/>
    <property type="project" value="UniProtKB-SubCell"/>
</dbReference>
<dbReference type="GO" id="GO:0000978">
    <property type="term" value="F:RNA polymerase II cis-regulatory region sequence-specific DNA binding"/>
    <property type="evidence" value="ECO:0007669"/>
    <property type="project" value="TreeGrafter"/>
</dbReference>
<dbReference type="InterPro" id="IPR057448">
    <property type="entry name" value="BCL-11A_Znf_CCHC"/>
</dbReference>
<proteinExistence type="predicted"/>
<evidence type="ECO:0000256" key="13">
    <source>
        <dbReference type="SAM" id="MobiDB-lite"/>
    </source>
</evidence>
<accession>A0AAN5IA28</accession>
<reference evidence="16" key="1">
    <citation type="submission" date="2022-10" db="EMBL/GenBank/DDBJ databases">
        <title>Genome assembly of Pristionchus species.</title>
        <authorList>
            <person name="Yoshida K."/>
            <person name="Sommer R.J."/>
        </authorList>
    </citation>
    <scope>NUCLEOTIDE SEQUENCE [LARGE SCALE GENOMIC DNA]</scope>
    <source>
        <strain evidence="16">RS5460</strain>
    </source>
</reference>
<comment type="subcellular location">
    <subcellularLocation>
        <location evidence="1">Nucleus</location>
    </subcellularLocation>
</comment>
<dbReference type="AlphaFoldDB" id="A0AAN5IA28"/>
<feature type="compositionally biased region" description="Basic and acidic residues" evidence="13">
    <location>
        <begin position="704"/>
        <end position="713"/>
    </location>
</feature>
<evidence type="ECO:0000256" key="11">
    <source>
        <dbReference type="ARBA" id="ARBA00023242"/>
    </source>
</evidence>
<feature type="compositionally biased region" description="Low complexity" evidence="13">
    <location>
        <begin position="28"/>
        <end position="37"/>
    </location>
</feature>
<dbReference type="Proteomes" id="UP001328107">
    <property type="component" value="Unassembled WGS sequence"/>
</dbReference>
<evidence type="ECO:0000256" key="8">
    <source>
        <dbReference type="ARBA" id="ARBA00023015"/>
    </source>
</evidence>
<feature type="domain" description="C2H2-type" evidence="14">
    <location>
        <begin position="523"/>
        <end position="550"/>
    </location>
</feature>
<evidence type="ECO:0000259" key="14">
    <source>
        <dbReference type="PROSITE" id="PS50157"/>
    </source>
</evidence>
<evidence type="ECO:0000256" key="7">
    <source>
        <dbReference type="ARBA" id="ARBA00022843"/>
    </source>
</evidence>
<keyword evidence="10" id="KW-0804">Transcription</keyword>
<evidence type="ECO:0000256" key="9">
    <source>
        <dbReference type="ARBA" id="ARBA00023125"/>
    </source>
</evidence>
<dbReference type="PROSITE" id="PS50157">
    <property type="entry name" value="ZINC_FINGER_C2H2_2"/>
    <property type="match status" value="2"/>
</dbReference>
<dbReference type="FunFam" id="3.30.160.60:FF:000045">
    <property type="entry name" value="ZFP69 zinc finger protein B"/>
    <property type="match status" value="1"/>
</dbReference>
<feature type="domain" description="C2H2-type" evidence="14">
    <location>
        <begin position="551"/>
        <end position="573"/>
    </location>
</feature>
<name>A0AAN5IA28_9BILA</name>
<keyword evidence="9" id="KW-0238">DNA-binding</keyword>
<feature type="region of interest" description="Disordered" evidence="13">
    <location>
        <begin position="674"/>
        <end position="713"/>
    </location>
</feature>
<dbReference type="EMBL" id="BTRK01000006">
    <property type="protein sequence ID" value="GMR57074.1"/>
    <property type="molecule type" value="Genomic_DNA"/>
</dbReference>
<dbReference type="Pfam" id="PF25491">
    <property type="entry name" value="CCHC_BCL-11A"/>
    <property type="match status" value="1"/>
</dbReference>
<evidence type="ECO:0000256" key="1">
    <source>
        <dbReference type="ARBA" id="ARBA00004123"/>
    </source>
</evidence>
<feature type="compositionally biased region" description="Low complexity" evidence="13">
    <location>
        <begin position="44"/>
        <end position="77"/>
    </location>
</feature>
<comment type="caution">
    <text evidence="15">The sequence shown here is derived from an EMBL/GenBank/DDBJ whole genome shotgun (WGS) entry which is preliminary data.</text>
</comment>
<keyword evidence="16" id="KW-1185">Reference proteome</keyword>
<dbReference type="GO" id="GO:0008270">
    <property type="term" value="F:zinc ion binding"/>
    <property type="evidence" value="ECO:0007669"/>
    <property type="project" value="UniProtKB-KW"/>
</dbReference>
<evidence type="ECO:0000256" key="4">
    <source>
        <dbReference type="ARBA" id="ARBA00022737"/>
    </source>
</evidence>
<evidence type="ECO:0000256" key="3">
    <source>
        <dbReference type="ARBA" id="ARBA00022723"/>
    </source>
</evidence>
<keyword evidence="6" id="KW-0862">Zinc</keyword>
<keyword evidence="3" id="KW-0479">Metal-binding</keyword>
<feature type="region of interest" description="Disordered" evidence="13">
    <location>
        <begin position="246"/>
        <end position="269"/>
    </location>
</feature>
<evidence type="ECO:0000256" key="2">
    <source>
        <dbReference type="ARBA" id="ARBA00022499"/>
    </source>
</evidence>
<dbReference type="SMART" id="SM00355">
    <property type="entry name" value="ZnF_C2H2"/>
    <property type="match status" value="4"/>
</dbReference>
<sequence>TICRYHKTAHMSGACSVASRSRTRKKPGASSSSASGGSREGRGDSAAPDADESASGAEAAAATTRGNNNNIDGSSGSTPMASSDSGIDSSAEVEMGEIKSGSPASRESSSPSENGVDSIVCGECHAHFPLSMFTSFIQHKVHGCDSKASPSLECEDDSRPLSRQSRRRHFSASLSHLRTRSASAAYHPSFHHNATTDTNDLHEDKTVTCHSCKAQCPDLWSLVKHCYAEHGLRVCQEEMTDADVMTTSTSSPQSSSHAESSLIMTPASPDKRMNTPLSHTLKSLQATNKPTSLLNGFYSEKLKEIAEKANEEKAGLFSNENKRLGRLISEGTDEEHGVSAFTPPNALNGFGQQIQTSQHSTLLQSLWSQPTIQSALSNYYSNTINELSSFNTSAAAAALLGLSNQVYNNAQQQQQQQAHQQQQQVQHAVSLPTSVPATPTPTACFTPKPSFLAGMIKTEEQPLRPSSTFRRRATSPSDCAPLNKNLRTSSSDDSNELIVVDDFDLAEPSVRRAIKKELSIKKEMCNFCNKVFTNRSNLIVHLRSHTGEKPYKCQLCPYACAQSSKLTRHMRTHGQNGKETHHCYICQMPFTVHSTLEKHMRKCVVNNSAAAAAIKAEQLGARDSTEDMKPSASSLADATSLLALSSAPVVPPSSVAQSNQIVLNWLQALNVSNAPGTAPLPSASASTRDEFAGEEEDMDETEAAELHQRMVKQ</sequence>
<dbReference type="Gene3D" id="3.30.160.60">
    <property type="entry name" value="Classic Zinc Finger"/>
    <property type="match status" value="2"/>
</dbReference>
<keyword evidence="4" id="KW-0677">Repeat</keyword>
<dbReference type="GO" id="GO:0003700">
    <property type="term" value="F:DNA-binding transcription factor activity"/>
    <property type="evidence" value="ECO:0007669"/>
    <property type="project" value="TreeGrafter"/>
</dbReference>
<organism evidence="15 16">
    <name type="scientific">Pristionchus mayeri</name>
    <dbReference type="NCBI Taxonomy" id="1317129"/>
    <lineage>
        <taxon>Eukaryota</taxon>
        <taxon>Metazoa</taxon>
        <taxon>Ecdysozoa</taxon>
        <taxon>Nematoda</taxon>
        <taxon>Chromadorea</taxon>
        <taxon>Rhabditida</taxon>
        <taxon>Rhabditina</taxon>
        <taxon>Diplogasteromorpha</taxon>
        <taxon>Diplogasteroidea</taxon>
        <taxon>Neodiplogasteridae</taxon>
        <taxon>Pristionchus</taxon>
    </lineage>
</organism>
<keyword evidence="7" id="KW-0832">Ubl conjugation</keyword>
<dbReference type="PROSITE" id="PS00028">
    <property type="entry name" value="ZINC_FINGER_C2H2_1"/>
    <property type="match status" value="2"/>
</dbReference>
<feature type="non-terminal residue" evidence="15">
    <location>
        <position position="713"/>
    </location>
</feature>
<evidence type="ECO:0000256" key="5">
    <source>
        <dbReference type="ARBA" id="ARBA00022771"/>
    </source>
</evidence>
<dbReference type="PANTHER" id="PTHR45993">
    <property type="entry name" value="B-CELL LYMPHOMA/LEUKEMIA 11"/>
    <property type="match status" value="1"/>
</dbReference>
<feature type="compositionally biased region" description="Polar residues" evidence="13">
    <location>
        <begin position="78"/>
        <end position="88"/>
    </location>
</feature>
<evidence type="ECO:0000313" key="16">
    <source>
        <dbReference type="Proteomes" id="UP001328107"/>
    </source>
</evidence>
<gene>
    <name evidence="15" type="ORF">PMAYCL1PPCAC_27269</name>
</gene>
<keyword evidence="2" id="KW-1017">Isopeptide bond</keyword>
<dbReference type="PANTHER" id="PTHR45993:SF6">
    <property type="entry name" value="C2H2-TYPE DOMAIN-CONTAINING PROTEIN"/>
    <property type="match status" value="1"/>
</dbReference>
<keyword evidence="11" id="KW-0539">Nucleus</keyword>
<evidence type="ECO:0000256" key="12">
    <source>
        <dbReference type="PROSITE-ProRule" id="PRU00042"/>
    </source>
</evidence>
<dbReference type="InterPro" id="IPR036236">
    <property type="entry name" value="Znf_C2H2_sf"/>
</dbReference>
<feature type="non-terminal residue" evidence="15">
    <location>
        <position position="1"/>
    </location>
</feature>